<evidence type="ECO:0000313" key="2">
    <source>
        <dbReference type="WBParaSite" id="SRDH1_66600.1"/>
    </source>
</evidence>
<dbReference type="Proteomes" id="UP000050792">
    <property type="component" value="Unassembled WGS sequence"/>
</dbReference>
<protein>
    <submittedName>
        <fullName evidence="2">Uncharacterized protein</fullName>
    </submittedName>
</protein>
<proteinExistence type="predicted"/>
<sequence>MSLRRPIIIEASILNTMLVKLIPLWLSHDDFGHLLYIGTISACGQSDGIMSNSQILAKILVSLIAKIRPLYLQTSGTNPSGPATLPRFRLVISF</sequence>
<dbReference type="AlphaFoldDB" id="A0AA85FY91"/>
<reference evidence="2" key="2">
    <citation type="submission" date="2023-11" db="UniProtKB">
        <authorList>
            <consortium name="WormBaseParasite"/>
        </authorList>
    </citation>
    <scope>IDENTIFICATION</scope>
</reference>
<organism evidence="1 2">
    <name type="scientific">Schistosoma rodhaini</name>
    <dbReference type="NCBI Taxonomy" id="6188"/>
    <lineage>
        <taxon>Eukaryota</taxon>
        <taxon>Metazoa</taxon>
        <taxon>Spiralia</taxon>
        <taxon>Lophotrochozoa</taxon>
        <taxon>Platyhelminthes</taxon>
        <taxon>Trematoda</taxon>
        <taxon>Digenea</taxon>
        <taxon>Strigeidida</taxon>
        <taxon>Schistosomatoidea</taxon>
        <taxon>Schistosomatidae</taxon>
        <taxon>Schistosoma</taxon>
    </lineage>
</organism>
<name>A0AA85FY91_9TREM</name>
<accession>A0AA85FY91</accession>
<reference evidence="1" key="1">
    <citation type="submission" date="2022-06" db="EMBL/GenBank/DDBJ databases">
        <authorList>
            <person name="Berger JAMES D."/>
            <person name="Berger JAMES D."/>
        </authorList>
    </citation>
    <scope>NUCLEOTIDE SEQUENCE [LARGE SCALE GENOMIC DNA]</scope>
</reference>
<keyword evidence="1" id="KW-1185">Reference proteome</keyword>
<evidence type="ECO:0000313" key="1">
    <source>
        <dbReference type="Proteomes" id="UP000050792"/>
    </source>
</evidence>
<dbReference type="WBParaSite" id="SRDH1_66600.1">
    <property type="protein sequence ID" value="SRDH1_66600.1"/>
    <property type="gene ID" value="SRDH1_66600"/>
</dbReference>